<sequence>MDLLLEITNSPVIECYFIFFLGSGFEDIDWNNKLIKGYENQFLEIKKKSEAVEFVNIVLKEDFNDDVKNDKSLTHLRHRLEKLKKQLLKIYFTSIKKEKEFLNEYEYVGDFNSIISKLFLQMKRLQLVIQPDVQIATSVHATSKITYLTARGFWLNEFGERERKFVKSLGRLDEFKEGKKDPIIEKLGIEKIREVSLQEYNEKYPD</sequence>
<evidence type="ECO:0000313" key="1">
    <source>
        <dbReference type="EMBL" id="GMQ33511.1"/>
    </source>
</evidence>
<gene>
    <name evidence="1" type="ORF">Ataiwa_17830</name>
</gene>
<dbReference type="RefSeq" id="WP_338228307.1">
    <property type="nucleotide sequence ID" value="NZ_BTPE01000005.1"/>
</dbReference>
<name>A0ABQ6Q0X4_9BACT</name>
<accession>A0ABQ6Q0X4</accession>
<keyword evidence="2" id="KW-1185">Reference proteome</keyword>
<organism evidence="1 2">
    <name type="scientific">Algoriphagus taiwanensis</name>
    <dbReference type="NCBI Taxonomy" id="1445656"/>
    <lineage>
        <taxon>Bacteria</taxon>
        <taxon>Pseudomonadati</taxon>
        <taxon>Bacteroidota</taxon>
        <taxon>Cytophagia</taxon>
        <taxon>Cytophagales</taxon>
        <taxon>Cyclobacteriaceae</taxon>
        <taxon>Algoriphagus</taxon>
    </lineage>
</organism>
<proteinExistence type="predicted"/>
<protein>
    <submittedName>
        <fullName evidence="1">Uncharacterized protein</fullName>
    </submittedName>
</protein>
<evidence type="ECO:0000313" key="2">
    <source>
        <dbReference type="Proteomes" id="UP001307705"/>
    </source>
</evidence>
<comment type="caution">
    <text evidence="1">The sequence shown here is derived from an EMBL/GenBank/DDBJ whole genome shotgun (WGS) entry which is preliminary data.</text>
</comment>
<reference evidence="1 2" key="1">
    <citation type="submission" date="2023-08" db="EMBL/GenBank/DDBJ databases">
        <title>Draft genome sequence of Algoriphagus taiwanensis.</title>
        <authorList>
            <person name="Takatani N."/>
            <person name="Hosokawa M."/>
            <person name="Sawabe T."/>
        </authorList>
    </citation>
    <scope>NUCLEOTIDE SEQUENCE [LARGE SCALE GENOMIC DNA]</scope>
    <source>
        <strain evidence="1 2">JCM 19755</strain>
    </source>
</reference>
<dbReference type="EMBL" id="BTPE01000005">
    <property type="protein sequence ID" value="GMQ33511.1"/>
    <property type="molecule type" value="Genomic_DNA"/>
</dbReference>
<dbReference type="Proteomes" id="UP001307705">
    <property type="component" value="Unassembled WGS sequence"/>
</dbReference>